<accession>A0A8D8VXZ8</accession>
<proteinExistence type="predicted"/>
<protein>
    <submittedName>
        <fullName evidence="1">Uncharacterized protein</fullName>
    </submittedName>
</protein>
<evidence type="ECO:0000313" key="1">
    <source>
        <dbReference type="EMBL" id="CAG6639883.1"/>
    </source>
</evidence>
<dbReference type="AlphaFoldDB" id="A0A8D8VXZ8"/>
<organism evidence="1">
    <name type="scientific">Cacopsylla melanoneura</name>
    <dbReference type="NCBI Taxonomy" id="428564"/>
    <lineage>
        <taxon>Eukaryota</taxon>
        <taxon>Metazoa</taxon>
        <taxon>Ecdysozoa</taxon>
        <taxon>Arthropoda</taxon>
        <taxon>Hexapoda</taxon>
        <taxon>Insecta</taxon>
        <taxon>Pterygota</taxon>
        <taxon>Neoptera</taxon>
        <taxon>Paraneoptera</taxon>
        <taxon>Hemiptera</taxon>
        <taxon>Sternorrhyncha</taxon>
        <taxon>Psylloidea</taxon>
        <taxon>Psyllidae</taxon>
        <taxon>Psyllinae</taxon>
        <taxon>Cacopsylla</taxon>
    </lineage>
</organism>
<dbReference type="EMBL" id="HBUF01109328">
    <property type="protein sequence ID" value="CAG6639883.1"/>
    <property type="molecule type" value="Transcribed_RNA"/>
</dbReference>
<reference evidence="1" key="1">
    <citation type="submission" date="2021-05" db="EMBL/GenBank/DDBJ databases">
        <authorList>
            <person name="Alioto T."/>
            <person name="Alioto T."/>
            <person name="Gomez Garrido J."/>
        </authorList>
    </citation>
    <scope>NUCLEOTIDE SEQUENCE</scope>
</reference>
<sequence>MGSYPYPLGGRFPRQGWPGQTFCSIGFVFSSGYPLLRVSIRESLPYVGLPISPRRQVPRTKLWPSWPHIHFHLIWFLSRYPSLRVFIEVLALILCGLPLSPRPRSQVPQTTNFLNLKGFSNQNNT</sequence>
<name>A0A8D8VXZ8_9HEMI</name>